<proteinExistence type="predicted"/>
<name>A0A9J5YEK2_SOLCO</name>
<gene>
    <name evidence="1" type="ORF">H5410_030020</name>
</gene>
<dbReference type="EMBL" id="JACXVP010000006">
    <property type="protein sequence ID" value="KAG5598650.1"/>
    <property type="molecule type" value="Genomic_DNA"/>
</dbReference>
<organism evidence="1 2">
    <name type="scientific">Solanum commersonii</name>
    <name type="common">Commerson's wild potato</name>
    <name type="synonym">Commerson's nightshade</name>
    <dbReference type="NCBI Taxonomy" id="4109"/>
    <lineage>
        <taxon>Eukaryota</taxon>
        <taxon>Viridiplantae</taxon>
        <taxon>Streptophyta</taxon>
        <taxon>Embryophyta</taxon>
        <taxon>Tracheophyta</taxon>
        <taxon>Spermatophyta</taxon>
        <taxon>Magnoliopsida</taxon>
        <taxon>eudicotyledons</taxon>
        <taxon>Gunneridae</taxon>
        <taxon>Pentapetalae</taxon>
        <taxon>asterids</taxon>
        <taxon>lamiids</taxon>
        <taxon>Solanales</taxon>
        <taxon>Solanaceae</taxon>
        <taxon>Solanoideae</taxon>
        <taxon>Solaneae</taxon>
        <taxon>Solanum</taxon>
    </lineage>
</organism>
<keyword evidence="2" id="KW-1185">Reference proteome</keyword>
<accession>A0A9J5YEK2</accession>
<protein>
    <submittedName>
        <fullName evidence="1">Uncharacterized protein</fullName>
    </submittedName>
</protein>
<dbReference type="AlphaFoldDB" id="A0A9J5YEK2"/>
<evidence type="ECO:0000313" key="2">
    <source>
        <dbReference type="Proteomes" id="UP000824120"/>
    </source>
</evidence>
<sequence>MNPNKPRIPNSFGPIPKTTLSITASLFVVFELKLNVGAHCHRQRLRTCKREPRPSEDNGKRFKALLSGDGVAPGINC</sequence>
<reference evidence="1 2" key="1">
    <citation type="submission" date="2020-09" db="EMBL/GenBank/DDBJ databases">
        <title>De no assembly of potato wild relative species, Solanum commersonii.</title>
        <authorList>
            <person name="Cho K."/>
        </authorList>
    </citation>
    <scope>NUCLEOTIDE SEQUENCE [LARGE SCALE GENOMIC DNA]</scope>
    <source>
        <strain evidence="1">LZ3.2</strain>
        <tissue evidence="1">Leaf</tissue>
    </source>
</reference>
<dbReference type="Proteomes" id="UP000824120">
    <property type="component" value="Chromosome 6"/>
</dbReference>
<comment type="caution">
    <text evidence="1">The sequence shown here is derived from an EMBL/GenBank/DDBJ whole genome shotgun (WGS) entry which is preliminary data.</text>
</comment>
<evidence type="ECO:0000313" key="1">
    <source>
        <dbReference type="EMBL" id="KAG5598650.1"/>
    </source>
</evidence>